<dbReference type="InterPro" id="IPR001753">
    <property type="entry name" value="Enoyl-CoA_hydra/iso"/>
</dbReference>
<dbReference type="InterPro" id="IPR051683">
    <property type="entry name" value="Enoyl-CoA_Hydratase/Isomerase"/>
</dbReference>
<comment type="similarity">
    <text evidence="1">Belongs to the enoyl-CoA hydratase/isomerase family.</text>
</comment>
<evidence type="ECO:0000313" key="3">
    <source>
        <dbReference type="Proteomes" id="UP001519363"/>
    </source>
</evidence>
<dbReference type="RefSeq" id="WP_158103390.1">
    <property type="nucleotide sequence ID" value="NZ_JAGIOO010000001.1"/>
</dbReference>
<dbReference type="Proteomes" id="UP001519363">
    <property type="component" value="Unassembled WGS sequence"/>
</dbReference>
<sequence>MAADRVVNLHPKPGYLVAELAGADPANRLSTQLITELLEAVEAAEQDPECRALVLTSQGTYFCAGAELVRSSTDSVDWDADHFTALLTRLTTASVVTIAVVDKPATGGGSGLAAACDVVIAHPDAHFRLTEVCFGMLPTIILPHIARRVGEFRVLQLAMFADHIPAARAVELGWADQVTDNPMAAVRTVLRSLRRSEKDTIADLKMAHRALFPVDDRYAALAARVFGVRFDDPRVAARIASFAKEGLL</sequence>
<proteinExistence type="inferred from homology"/>
<dbReference type="PANTHER" id="PTHR42964:SF1">
    <property type="entry name" value="POLYKETIDE BIOSYNTHESIS ENOYL-COA HYDRATASE PKSH-RELATED"/>
    <property type="match status" value="1"/>
</dbReference>
<evidence type="ECO:0000256" key="1">
    <source>
        <dbReference type="ARBA" id="ARBA00005254"/>
    </source>
</evidence>
<gene>
    <name evidence="2" type="ORF">JOF53_008327</name>
</gene>
<dbReference type="PANTHER" id="PTHR42964">
    <property type="entry name" value="ENOYL-COA HYDRATASE"/>
    <property type="match status" value="1"/>
</dbReference>
<keyword evidence="3" id="KW-1185">Reference proteome</keyword>
<dbReference type="Gene3D" id="3.90.226.10">
    <property type="entry name" value="2-enoyl-CoA Hydratase, Chain A, domain 1"/>
    <property type="match status" value="1"/>
</dbReference>
<reference evidence="2 3" key="1">
    <citation type="submission" date="2021-03" db="EMBL/GenBank/DDBJ databases">
        <title>Sequencing the genomes of 1000 actinobacteria strains.</title>
        <authorList>
            <person name="Klenk H.-P."/>
        </authorList>
    </citation>
    <scope>NUCLEOTIDE SEQUENCE [LARGE SCALE GENOMIC DNA]</scope>
    <source>
        <strain evidence="2 3">DSM 44580</strain>
    </source>
</reference>
<evidence type="ECO:0000313" key="2">
    <source>
        <dbReference type="EMBL" id="MBP2479455.1"/>
    </source>
</evidence>
<protein>
    <submittedName>
        <fullName evidence="2">Polyketide biosynthesis enoyl-CoA hydratase PksH</fullName>
    </submittedName>
</protein>
<dbReference type="EMBL" id="JAGIOO010000001">
    <property type="protein sequence ID" value="MBP2479455.1"/>
    <property type="molecule type" value="Genomic_DNA"/>
</dbReference>
<dbReference type="Pfam" id="PF00378">
    <property type="entry name" value="ECH_1"/>
    <property type="match status" value="1"/>
</dbReference>
<organism evidence="2 3">
    <name type="scientific">Crossiella equi</name>
    <dbReference type="NCBI Taxonomy" id="130796"/>
    <lineage>
        <taxon>Bacteria</taxon>
        <taxon>Bacillati</taxon>
        <taxon>Actinomycetota</taxon>
        <taxon>Actinomycetes</taxon>
        <taxon>Pseudonocardiales</taxon>
        <taxon>Pseudonocardiaceae</taxon>
        <taxon>Crossiella</taxon>
    </lineage>
</organism>
<dbReference type="CDD" id="cd06558">
    <property type="entry name" value="crotonase-like"/>
    <property type="match status" value="1"/>
</dbReference>
<name>A0ABS5AUS8_9PSEU</name>
<dbReference type="InterPro" id="IPR029045">
    <property type="entry name" value="ClpP/crotonase-like_dom_sf"/>
</dbReference>
<accession>A0ABS5AUS8</accession>
<dbReference type="SUPFAM" id="SSF52096">
    <property type="entry name" value="ClpP/crotonase"/>
    <property type="match status" value="1"/>
</dbReference>
<comment type="caution">
    <text evidence="2">The sequence shown here is derived from an EMBL/GenBank/DDBJ whole genome shotgun (WGS) entry which is preliminary data.</text>
</comment>